<dbReference type="GO" id="GO:0005886">
    <property type="term" value="C:plasma membrane"/>
    <property type="evidence" value="ECO:0007669"/>
    <property type="project" value="UniProtKB-SubCell"/>
</dbReference>
<dbReference type="PANTHER" id="PTHR23531">
    <property type="entry name" value="QUINOLENE RESISTANCE PROTEIN NORA"/>
    <property type="match status" value="1"/>
</dbReference>
<proteinExistence type="predicted"/>
<evidence type="ECO:0000256" key="6">
    <source>
        <dbReference type="SAM" id="Phobius"/>
    </source>
</evidence>
<feature type="domain" description="Major facilitator superfamily (MFS) profile" evidence="7">
    <location>
        <begin position="1"/>
        <end position="364"/>
    </location>
</feature>
<keyword evidence="4 6" id="KW-1133">Transmembrane helix</keyword>
<gene>
    <name evidence="8" type="ORF">H7C18_26805</name>
</gene>
<keyword evidence="9" id="KW-1185">Reference proteome</keyword>
<evidence type="ECO:0000256" key="1">
    <source>
        <dbReference type="ARBA" id="ARBA00004651"/>
    </source>
</evidence>
<dbReference type="Pfam" id="PF07690">
    <property type="entry name" value="MFS_1"/>
    <property type="match status" value="1"/>
</dbReference>
<feature type="transmembrane region" description="Helical" evidence="6">
    <location>
        <begin position="251"/>
        <end position="269"/>
    </location>
</feature>
<evidence type="ECO:0000256" key="3">
    <source>
        <dbReference type="ARBA" id="ARBA00022692"/>
    </source>
</evidence>
<comment type="caution">
    <text evidence="8">The sequence shown here is derived from an EMBL/GenBank/DDBJ whole genome shotgun (WGS) entry which is preliminary data.</text>
</comment>
<dbReference type="CDD" id="cd17489">
    <property type="entry name" value="MFS_YfcJ_like"/>
    <property type="match status" value="1"/>
</dbReference>
<keyword evidence="2" id="KW-0813">Transport</keyword>
<feature type="transmembrane region" description="Helical" evidence="6">
    <location>
        <begin position="188"/>
        <end position="209"/>
    </location>
</feature>
<dbReference type="InterPro" id="IPR001958">
    <property type="entry name" value="Tet-R_TetA/multi-R_MdtG-like"/>
</dbReference>
<dbReference type="Gene3D" id="1.20.1250.20">
    <property type="entry name" value="MFS general substrate transporter like domains"/>
    <property type="match status" value="1"/>
</dbReference>
<name>A0A7X0VYJ7_9BACL</name>
<evidence type="ECO:0000256" key="5">
    <source>
        <dbReference type="ARBA" id="ARBA00023136"/>
    </source>
</evidence>
<reference evidence="8 9" key="1">
    <citation type="submission" date="2020-08" db="EMBL/GenBank/DDBJ databases">
        <title>Cohnella phylogeny.</title>
        <authorList>
            <person name="Dunlap C."/>
        </authorList>
    </citation>
    <scope>NUCLEOTIDE SEQUENCE [LARGE SCALE GENOMIC DNA]</scope>
    <source>
        <strain evidence="8 9">CBP 2801</strain>
    </source>
</reference>
<feature type="transmembrane region" description="Helical" evidence="6">
    <location>
        <begin position="117"/>
        <end position="138"/>
    </location>
</feature>
<protein>
    <submittedName>
        <fullName evidence="8">MFS transporter</fullName>
    </submittedName>
</protein>
<evidence type="ECO:0000256" key="4">
    <source>
        <dbReference type="ARBA" id="ARBA00022989"/>
    </source>
</evidence>
<dbReference type="EMBL" id="JACJVO010000033">
    <property type="protein sequence ID" value="MBB6734542.1"/>
    <property type="molecule type" value="Genomic_DNA"/>
</dbReference>
<evidence type="ECO:0000313" key="9">
    <source>
        <dbReference type="Proteomes" id="UP000564644"/>
    </source>
</evidence>
<keyword evidence="5 6" id="KW-0472">Membrane</keyword>
<feature type="transmembrane region" description="Helical" evidence="6">
    <location>
        <begin position="221"/>
        <end position="239"/>
    </location>
</feature>
<sequence length="378" mass="41161">MFLTFYVSATAFPLYARDSLGGNVQQMGLVITIYVIGSVLIRPFSGLWVDRFGQKKMALIGMTLFLLACIGYLGAKGIALFLVIRFIHGMSYAAASTATSTMASAMVPAARKGEGMGYFSMFMSIAMVIGPALGLLLWKDRHAMLLLSAVGAIALLSLLLVFPLKEHTPAVSASRTSFRLQDIFEPKALPISLVGFVLAFAYSPIAGFLAPYTNEIHHSEVAGTFFIVFAIMIVAFRPIVGKIFDKFNEHFLFYPGIVLFGGGLLLLSRSHSGSMVLFSAVLMGIGYGALFPCFQALAMKLAPKHRTGAANGTFFLLFDLGYGVGTYMMGSISSHSDYRTMFMTAGLIAWVSILFYYWIHHKRSQAQTLEDSQGRGIA</sequence>
<keyword evidence="3 6" id="KW-0812">Transmembrane</keyword>
<dbReference type="AlphaFoldDB" id="A0A7X0VYJ7"/>
<dbReference type="PROSITE" id="PS50850">
    <property type="entry name" value="MFS"/>
    <property type="match status" value="1"/>
</dbReference>
<dbReference type="InterPro" id="IPR036259">
    <property type="entry name" value="MFS_trans_sf"/>
</dbReference>
<dbReference type="InterPro" id="IPR052714">
    <property type="entry name" value="MFS_Exporter"/>
</dbReference>
<feature type="transmembrane region" description="Helical" evidence="6">
    <location>
        <begin position="341"/>
        <end position="359"/>
    </location>
</feature>
<feature type="transmembrane region" description="Helical" evidence="6">
    <location>
        <begin position="309"/>
        <end position="329"/>
    </location>
</feature>
<dbReference type="PANTHER" id="PTHR23531:SF2">
    <property type="entry name" value="PERMEASE"/>
    <property type="match status" value="1"/>
</dbReference>
<dbReference type="InterPro" id="IPR020846">
    <property type="entry name" value="MFS_dom"/>
</dbReference>
<dbReference type="PRINTS" id="PR01035">
    <property type="entry name" value="TCRTETA"/>
</dbReference>
<dbReference type="Proteomes" id="UP000564644">
    <property type="component" value="Unassembled WGS sequence"/>
</dbReference>
<evidence type="ECO:0000313" key="8">
    <source>
        <dbReference type="EMBL" id="MBB6734542.1"/>
    </source>
</evidence>
<dbReference type="GO" id="GO:0022857">
    <property type="term" value="F:transmembrane transporter activity"/>
    <property type="evidence" value="ECO:0007669"/>
    <property type="project" value="InterPro"/>
</dbReference>
<dbReference type="InterPro" id="IPR011701">
    <property type="entry name" value="MFS"/>
</dbReference>
<evidence type="ECO:0000259" key="7">
    <source>
        <dbReference type="PROSITE" id="PS50850"/>
    </source>
</evidence>
<comment type="subcellular location">
    <subcellularLocation>
        <location evidence="1">Cell membrane</location>
        <topology evidence="1">Multi-pass membrane protein</topology>
    </subcellularLocation>
</comment>
<feature type="transmembrane region" description="Helical" evidence="6">
    <location>
        <begin position="275"/>
        <end position="297"/>
    </location>
</feature>
<feature type="transmembrane region" description="Helical" evidence="6">
    <location>
        <begin position="57"/>
        <end position="84"/>
    </location>
</feature>
<dbReference type="SUPFAM" id="SSF103473">
    <property type="entry name" value="MFS general substrate transporter"/>
    <property type="match status" value="1"/>
</dbReference>
<evidence type="ECO:0000256" key="2">
    <source>
        <dbReference type="ARBA" id="ARBA00022448"/>
    </source>
</evidence>
<organism evidence="8 9">
    <name type="scientific">Cohnella zeiphila</name>
    <dbReference type="NCBI Taxonomy" id="2761120"/>
    <lineage>
        <taxon>Bacteria</taxon>
        <taxon>Bacillati</taxon>
        <taxon>Bacillota</taxon>
        <taxon>Bacilli</taxon>
        <taxon>Bacillales</taxon>
        <taxon>Paenibacillaceae</taxon>
        <taxon>Cohnella</taxon>
    </lineage>
</organism>
<feature type="transmembrane region" description="Helical" evidence="6">
    <location>
        <begin position="26"/>
        <end position="45"/>
    </location>
</feature>
<feature type="transmembrane region" description="Helical" evidence="6">
    <location>
        <begin position="144"/>
        <end position="164"/>
    </location>
</feature>
<accession>A0A7X0VYJ7</accession>